<name>A0A1H0VFG2_9PSEU</name>
<keyword evidence="2" id="KW-1185">Reference proteome</keyword>
<sequence>MWITVTLVTLGGLAFLTRTVAAVLAVSSSKKGNDYPAPQPSTN</sequence>
<evidence type="ECO:0000313" key="1">
    <source>
        <dbReference type="EMBL" id="SDP77180.1"/>
    </source>
</evidence>
<evidence type="ECO:0000313" key="2">
    <source>
        <dbReference type="Proteomes" id="UP000199691"/>
    </source>
</evidence>
<proteinExistence type="predicted"/>
<gene>
    <name evidence="1" type="ORF">SAMN05421507_11496</name>
</gene>
<organism evidence="1 2">
    <name type="scientific">Lentzea jiangxiensis</name>
    <dbReference type="NCBI Taxonomy" id="641025"/>
    <lineage>
        <taxon>Bacteria</taxon>
        <taxon>Bacillati</taxon>
        <taxon>Actinomycetota</taxon>
        <taxon>Actinomycetes</taxon>
        <taxon>Pseudonocardiales</taxon>
        <taxon>Pseudonocardiaceae</taxon>
        <taxon>Lentzea</taxon>
    </lineage>
</organism>
<dbReference type="AlphaFoldDB" id="A0A1H0VFG2"/>
<reference evidence="2" key="1">
    <citation type="submission" date="2016-10" db="EMBL/GenBank/DDBJ databases">
        <authorList>
            <person name="Varghese N."/>
            <person name="Submissions S."/>
        </authorList>
    </citation>
    <scope>NUCLEOTIDE SEQUENCE [LARGE SCALE GENOMIC DNA]</scope>
    <source>
        <strain evidence="2">CGMCC 4.6609</strain>
    </source>
</reference>
<dbReference type="STRING" id="641025.SAMN05421507_11496"/>
<protein>
    <submittedName>
        <fullName evidence="1">Uncharacterized protein</fullName>
    </submittedName>
</protein>
<dbReference type="Proteomes" id="UP000199691">
    <property type="component" value="Unassembled WGS sequence"/>
</dbReference>
<accession>A0A1H0VFG2</accession>
<dbReference type="EMBL" id="FNIX01000014">
    <property type="protein sequence ID" value="SDP77180.1"/>
    <property type="molecule type" value="Genomic_DNA"/>
</dbReference>